<accession>A0A250LJA8</accession>
<reference evidence="1" key="1">
    <citation type="journal article" date="2016" name="Biosci. Biotechnol. Biochem.">
        <title>Bioconversion of AHX to AOH by resting cells of Burkholderia contaminans CH-1.</title>
        <authorList>
            <person name="Choi J.H."/>
            <person name="Kikuchi A."/>
            <person name="Pumkaeo P."/>
            <person name="Hirai H."/>
            <person name="Tokuyama S."/>
            <person name="Kawagishi H."/>
        </authorList>
    </citation>
    <scope>NUCLEOTIDE SEQUENCE</scope>
    <source>
        <strain evidence="1">CH-1</strain>
    </source>
</reference>
<sequence length="42" mass="4480">MWQAGMAGKAISGTEVSDALYADSFGMTLKYGPNRKAMPDLV</sequence>
<dbReference type="GeneID" id="93194671"/>
<gene>
    <name evidence="1" type="ORF">BCCH1_71890</name>
</gene>
<reference evidence="1" key="2">
    <citation type="journal article" date="2017" name="Genome Announc.">
        <title>High-Quality Draft Genome Sequence of Burkholderia contaminans CH-1, a Gram-Negative Bacterium That Metabolizes 2-Azahypoxanthine, a Plant Growth-Regulating Compound.</title>
        <authorList>
            <person name="Choi J.-H."/>
            <person name="Sugiura H."/>
            <person name="Moriuchi R."/>
            <person name="Kawagishi H."/>
            <person name="Dohra H."/>
        </authorList>
    </citation>
    <scope>NUCLEOTIDE SEQUENCE</scope>
    <source>
        <strain evidence="1">CH-1</strain>
    </source>
</reference>
<evidence type="ECO:0000313" key="1">
    <source>
        <dbReference type="EMBL" id="BBA44685.1"/>
    </source>
</evidence>
<name>A0A250LJA8_9BURK</name>
<dbReference type="RefSeq" id="WP_256093572.1">
    <property type="nucleotide sequence ID" value="NZ_AP018359.1"/>
</dbReference>
<dbReference type="AlphaFoldDB" id="A0A250LJA8"/>
<proteinExistence type="predicted"/>
<organism evidence="1">
    <name type="scientific">Burkholderia contaminans</name>
    <dbReference type="NCBI Taxonomy" id="488447"/>
    <lineage>
        <taxon>Bacteria</taxon>
        <taxon>Pseudomonadati</taxon>
        <taxon>Pseudomonadota</taxon>
        <taxon>Betaproteobacteria</taxon>
        <taxon>Burkholderiales</taxon>
        <taxon>Burkholderiaceae</taxon>
        <taxon>Burkholderia</taxon>
        <taxon>Burkholderia cepacia complex</taxon>
    </lineage>
</organism>
<protein>
    <submittedName>
        <fullName evidence="1">Uncharacterized protein</fullName>
    </submittedName>
</protein>
<dbReference type="EMBL" id="AP018359">
    <property type="protein sequence ID" value="BBA44685.1"/>
    <property type="molecule type" value="Genomic_DNA"/>
</dbReference>